<dbReference type="InterPro" id="IPR002347">
    <property type="entry name" value="SDR_fam"/>
</dbReference>
<dbReference type="PRINTS" id="PR00081">
    <property type="entry name" value="GDHRDH"/>
</dbReference>
<proteinExistence type="inferred from homology"/>
<evidence type="ECO:0000256" key="2">
    <source>
        <dbReference type="ARBA" id="ARBA00023002"/>
    </source>
</evidence>
<dbReference type="InterPro" id="IPR036291">
    <property type="entry name" value="NAD(P)-bd_dom_sf"/>
</dbReference>
<dbReference type="PIRSF" id="PIRSF000126">
    <property type="entry name" value="11-beta-HSD1"/>
    <property type="match status" value="1"/>
</dbReference>
<keyword evidence="5" id="KW-1185">Reference proteome</keyword>
<comment type="similarity">
    <text evidence="1 3">Belongs to the short-chain dehydrogenases/reductases (SDR) family.</text>
</comment>
<dbReference type="Proteomes" id="UP001056455">
    <property type="component" value="Chromosome"/>
</dbReference>
<dbReference type="RefSeq" id="WP_252592795.1">
    <property type="nucleotide sequence ID" value="NZ_CP099489.1"/>
</dbReference>
<dbReference type="PANTHER" id="PTHR44196:SF2">
    <property type="entry name" value="SHORT-CHAIN DEHYDROGENASE-RELATED"/>
    <property type="match status" value="1"/>
</dbReference>
<dbReference type="CDD" id="cd05233">
    <property type="entry name" value="SDR_c"/>
    <property type="match status" value="1"/>
</dbReference>
<sequence>MGTALVTGASAGLGRAFAVELASRGHDLVLVARDHTRLEELAEELQTTYAVSTETLSADLADRDQAEQVADRLRDASRPVDLLINNAGFGLRGSFTKGDLADEERALDVMVRAVLVLSHAAAGAMRARGRGGILNVSSVAGFAVMGSYSAIKSWVTVFTEALSVELAGTGVQATAVCPGFVHTEFHDRARMNMSALPDALWLDVDQVVTGALRDLDAGRTVSVPSATYKAVTAGIRLAPRALVRGISSSLAQRRRTAGRPSA</sequence>
<name>A0ABY4YSE7_9MICO</name>
<evidence type="ECO:0000313" key="4">
    <source>
        <dbReference type="EMBL" id="USQ79691.1"/>
    </source>
</evidence>
<dbReference type="Pfam" id="PF00106">
    <property type="entry name" value="adh_short"/>
    <property type="match status" value="1"/>
</dbReference>
<organism evidence="4 5">
    <name type="scientific">Ornithinimicrobium faecis</name>
    <dbReference type="NCBI Taxonomy" id="2934158"/>
    <lineage>
        <taxon>Bacteria</taxon>
        <taxon>Bacillati</taxon>
        <taxon>Actinomycetota</taxon>
        <taxon>Actinomycetes</taxon>
        <taxon>Micrococcales</taxon>
        <taxon>Ornithinimicrobiaceae</taxon>
        <taxon>Ornithinimicrobium</taxon>
    </lineage>
</organism>
<protein>
    <submittedName>
        <fullName evidence="4">SDR family oxidoreductase</fullName>
    </submittedName>
</protein>
<accession>A0ABY4YSE7</accession>
<dbReference type="PANTHER" id="PTHR44196">
    <property type="entry name" value="DEHYDROGENASE/REDUCTASE SDR FAMILY MEMBER 7B"/>
    <property type="match status" value="1"/>
</dbReference>
<reference evidence="4" key="1">
    <citation type="submission" date="2022-06" db="EMBL/GenBank/DDBJ databases">
        <title>Ornithinimicrobium HY1793.</title>
        <authorList>
            <person name="Huang Y."/>
        </authorList>
    </citation>
    <scope>NUCLEOTIDE SEQUENCE</scope>
    <source>
        <strain evidence="4">HY1793</strain>
    </source>
</reference>
<evidence type="ECO:0000256" key="1">
    <source>
        <dbReference type="ARBA" id="ARBA00006484"/>
    </source>
</evidence>
<dbReference type="PRINTS" id="PR00080">
    <property type="entry name" value="SDRFAMILY"/>
</dbReference>
<dbReference type="SUPFAM" id="SSF51735">
    <property type="entry name" value="NAD(P)-binding Rossmann-fold domains"/>
    <property type="match status" value="1"/>
</dbReference>
<gene>
    <name evidence="4" type="ORF">NF556_19215</name>
</gene>
<evidence type="ECO:0000256" key="3">
    <source>
        <dbReference type="RuleBase" id="RU000363"/>
    </source>
</evidence>
<keyword evidence="2" id="KW-0560">Oxidoreductase</keyword>
<dbReference type="EMBL" id="CP099489">
    <property type="protein sequence ID" value="USQ79691.1"/>
    <property type="molecule type" value="Genomic_DNA"/>
</dbReference>
<evidence type="ECO:0000313" key="5">
    <source>
        <dbReference type="Proteomes" id="UP001056455"/>
    </source>
</evidence>
<dbReference type="Gene3D" id="3.40.50.720">
    <property type="entry name" value="NAD(P)-binding Rossmann-like Domain"/>
    <property type="match status" value="1"/>
</dbReference>